<name>A0A3G4ZTT8_9VIRU</name>
<evidence type="ECO:0008006" key="2">
    <source>
        <dbReference type="Google" id="ProtNLM"/>
    </source>
</evidence>
<gene>
    <name evidence="1" type="ORF">Edafosvirus9_22</name>
</gene>
<accession>A0A3G4ZTT8</accession>
<protein>
    <recommendedName>
        <fullName evidence="2">F-box domain-containing protein</fullName>
    </recommendedName>
</protein>
<evidence type="ECO:0000313" key="1">
    <source>
        <dbReference type="EMBL" id="AYV78308.1"/>
    </source>
</evidence>
<proteinExistence type="predicted"/>
<reference evidence="1" key="1">
    <citation type="submission" date="2018-10" db="EMBL/GenBank/DDBJ databases">
        <title>Hidden diversity of soil giant viruses.</title>
        <authorList>
            <person name="Schulz F."/>
            <person name="Alteio L."/>
            <person name="Goudeau D."/>
            <person name="Ryan E.M."/>
            <person name="Malmstrom R.R."/>
            <person name="Blanchard J."/>
            <person name="Woyke T."/>
        </authorList>
    </citation>
    <scope>NUCLEOTIDE SEQUENCE</scope>
    <source>
        <strain evidence="1">EDV1</strain>
    </source>
</reference>
<organism evidence="1">
    <name type="scientific">Edafosvirus sp</name>
    <dbReference type="NCBI Taxonomy" id="2487765"/>
    <lineage>
        <taxon>Viruses</taxon>
        <taxon>Varidnaviria</taxon>
        <taxon>Bamfordvirae</taxon>
        <taxon>Nucleocytoviricota</taxon>
        <taxon>Megaviricetes</taxon>
        <taxon>Imitervirales</taxon>
        <taxon>Mimiviridae</taxon>
        <taxon>Klosneuvirinae</taxon>
    </lineage>
</organism>
<sequence length="305" mass="36177">MLNKLHLDTFVLIVSFIDTEDIFNLQTINKLLKKQIFKKVQKHKNVYDWDICSITFYDRTIPNAVDLANILIKQKIYNVANIVAYTIPLLGKFAYRQLIKVDIGNILEIGFNCEHLKKIMSIESENYYEAQVITHHDRCAKCHDYFLTYDMATRKSHLNEKIYSCSDRCSNNVLDFSCCNLDYCNECYNELSEEYKSKHNFIQSPLCTNCKKEFCKFKKKDTQLCWTCCSVEIVDLNNTKYESKLINLIPFMKYHGSYWLINCNENDKYFNYVYRFEKEDGGIIIGKIDDFINNFDKMIYNLEFT</sequence>
<dbReference type="EMBL" id="MK072074">
    <property type="protein sequence ID" value="AYV78308.1"/>
    <property type="molecule type" value="Genomic_DNA"/>
</dbReference>